<dbReference type="AlphaFoldDB" id="Q6ILL7"/>
<accession>Q6ILL7</accession>
<proteinExistence type="predicted"/>
<reference evidence="1" key="1">
    <citation type="journal article" date="2003" name="Genome Biol.">
        <title>An integrated gene annotation and transcriptional profiling approach towards the full gene content of the Drosophila genome.</title>
        <authorList>
            <person name="Hild M."/>
            <person name="Beckmann B."/>
            <person name="Haas S.A."/>
            <person name="Koch B."/>
            <person name="Solovyev V."/>
            <person name="Busold C."/>
            <person name="Fellenberg K."/>
            <person name="Boutros M."/>
            <person name="Vingron M."/>
            <person name="Sauer F."/>
            <person name="Hoheisel J.D."/>
            <person name="Paro R."/>
        </authorList>
    </citation>
    <scope>NUCLEOTIDE SEQUENCE</scope>
</reference>
<dbReference type="EMBL" id="BK001999">
    <property type="protein sequence ID" value="DAA02844.1"/>
    <property type="molecule type" value="Genomic_DNA"/>
</dbReference>
<name>Q6ILL7_DROME</name>
<organism evidence="1">
    <name type="scientific">Drosophila melanogaster</name>
    <name type="common">Fruit fly</name>
    <dbReference type="NCBI Taxonomy" id="7227"/>
    <lineage>
        <taxon>Eukaryota</taxon>
        <taxon>Metazoa</taxon>
        <taxon>Ecdysozoa</taxon>
        <taxon>Arthropoda</taxon>
        <taxon>Hexapoda</taxon>
        <taxon>Insecta</taxon>
        <taxon>Pterygota</taxon>
        <taxon>Neoptera</taxon>
        <taxon>Endopterygota</taxon>
        <taxon>Diptera</taxon>
        <taxon>Brachycera</taxon>
        <taxon>Muscomorpha</taxon>
        <taxon>Ephydroidea</taxon>
        <taxon>Drosophilidae</taxon>
        <taxon>Drosophila</taxon>
        <taxon>Sophophora</taxon>
    </lineage>
</organism>
<gene>
    <name evidence="1" type="ORF">HDC09046</name>
</gene>
<evidence type="ECO:0000313" key="1">
    <source>
        <dbReference type="EMBL" id="DAA02844.1"/>
    </source>
</evidence>
<protein>
    <submittedName>
        <fullName evidence="1">HDC09046</fullName>
    </submittedName>
</protein>
<sequence length="132" mass="14515">MLAMSWRTGGRVRSFGQDAAVAGGAPGERAKRQLGAWQLKQMGQMEQTDWGLPEAAVSWLGLKVLDVQDVLSLPIPDTYHCFLLFYVAVFARSGWGGEAGVEESISSACHFKVQNVRRASFRTSSHALCFQH</sequence>